<proteinExistence type="predicted"/>
<keyword evidence="6" id="KW-1185">Reference proteome</keyword>
<protein>
    <submittedName>
        <fullName evidence="5">M48 family metalloprotease</fullName>
    </submittedName>
</protein>
<dbReference type="EMBL" id="WTYD01000001">
    <property type="protein sequence ID" value="MXO53560.1"/>
    <property type="molecule type" value="Genomic_DNA"/>
</dbReference>
<dbReference type="Pfam" id="PF05569">
    <property type="entry name" value="Peptidase_M56"/>
    <property type="match status" value="1"/>
</dbReference>
<comment type="caution">
    <text evidence="5">The sequence shown here is derived from an EMBL/GenBank/DDBJ whole genome shotgun (WGS) entry which is preliminary data.</text>
</comment>
<dbReference type="InterPro" id="IPR008756">
    <property type="entry name" value="Peptidase_M56"/>
</dbReference>
<feature type="region of interest" description="Disordered" evidence="2">
    <location>
        <begin position="326"/>
        <end position="356"/>
    </location>
</feature>
<keyword evidence="3" id="KW-1133">Transmembrane helix</keyword>
<evidence type="ECO:0000256" key="1">
    <source>
        <dbReference type="SAM" id="Coils"/>
    </source>
</evidence>
<keyword evidence="5" id="KW-0378">Hydrolase</keyword>
<dbReference type="GO" id="GO:0008237">
    <property type="term" value="F:metallopeptidase activity"/>
    <property type="evidence" value="ECO:0007669"/>
    <property type="project" value="UniProtKB-KW"/>
</dbReference>
<gene>
    <name evidence="5" type="ORF">GRI47_05985</name>
</gene>
<reference evidence="5 6" key="1">
    <citation type="submission" date="2019-12" db="EMBL/GenBank/DDBJ databases">
        <title>Genomic-based taxomic classification of the family Erythrobacteraceae.</title>
        <authorList>
            <person name="Xu L."/>
        </authorList>
    </citation>
    <scope>NUCLEOTIDE SEQUENCE [LARGE SCALE GENOMIC DNA]</scope>
    <source>
        <strain evidence="5 6">JCM 17468</strain>
    </source>
</reference>
<dbReference type="CDD" id="cd07341">
    <property type="entry name" value="M56_BlaR1_MecR1_like"/>
    <property type="match status" value="1"/>
</dbReference>
<dbReference type="RefSeq" id="WP_160660403.1">
    <property type="nucleotide sequence ID" value="NZ_BAABDV010000001.1"/>
</dbReference>
<dbReference type="OrthoDB" id="1628901at2"/>
<keyword evidence="3" id="KW-0472">Membrane</keyword>
<evidence type="ECO:0000313" key="5">
    <source>
        <dbReference type="EMBL" id="MXO53560.1"/>
    </source>
</evidence>
<organism evidence="5 6">
    <name type="scientific">Qipengyuania pelagi</name>
    <dbReference type="NCBI Taxonomy" id="994320"/>
    <lineage>
        <taxon>Bacteria</taxon>
        <taxon>Pseudomonadati</taxon>
        <taxon>Pseudomonadota</taxon>
        <taxon>Alphaproteobacteria</taxon>
        <taxon>Sphingomonadales</taxon>
        <taxon>Erythrobacteraceae</taxon>
        <taxon>Qipengyuania</taxon>
    </lineage>
</organism>
<feature type="compositionally biased region" description="Pro residues" evidence="2">
    <location>
        <begin position="329"/>
        <end position="352"/>
    </location>
</feature>
<evidence type="ECO:0000256" key="2">
    <source>
        <dbReference type="SAM" id="MobiDB-lite"/>
    </source>
</evidence>
<feature type="transmembrane region" description="Helical" evidence="3">
    <location>
        <begin position="301"/>
        <end position="319"/>
    </location>
</feature>
<evidence type="ECO:0000313" key="6">
    <source>
        <dbReference type="Proteomes" id="UP000430272"/>
    </source>
</evidence>
<dbReference type="Proteomes" id="UP000430272">
    <property type="component" value="Unassembled WGS sequence"/>
</dbReference>
<name>A0A844Y4U4_9SPHN</name>
<accession>A0A844Y4U4</accession>
<dbReference type="GO" id="GO:0006508">
    <property type="term" value="P:proteolysis"/>
    <property type="evidence" value="ECO:0007669"/>
    <property type="project" value="UniProtKB-KW"/>
</dbReference>
<feature type="transmembrane region" description="Helical" evidence="3">
    <location>
        <begin position="6"/>
        <end position="22"/>
    </location>
</feature>
<dbReference type="Gene3D" id="3.30.2010.10">
    <property type="entry name" value="Metalloproteases ('zincins'), catalytic domain"/>
    <property type="match status" value="1"/>
</dbReference>
<keyword evidence="1" id="KW-0175">Coiled coil</keyword>
<sequence length="543" mass="58995">MSDFLIETLVWTGALIALVLVLRRPVARQFGAGAAYALWFLPTARLVMPPLLLPAWLAPDVEPVAYSAEPSAVAAPAEALPLTGTEFGDIVPAEAAYSVDFAAVLLALWLLGAAIFLVRRFALYHRMRAELLDGARPVGEVGNVRLVETDAVEGPLAFGVIDRVVALPTGLMNSRDRKMRDLVIAHELAHHRGRDLLVNMLVQPLFALHWFNPLGWMGWTAMRRDQEAACDARVVARSDAEERAVYASVIAAFATGAGTNARPALAAPMACPVLGDKSIIHRLRSLTMTEISPRRRFTSRALLVGGALALPLTASITYAETIGQEIEAPMPPNPPTPPAASDAPLPPTPPKPGEFDDETREEIAAMEQELDEMQDEVAEVEREIVKDGQRQVIRIRRSGSPDDGAKKVERTVTIRKLDIDPADRAAMDKKIAEFRARHGEVEFDAEAMRASVEAIMEATPRVVTGCLDGQKDTVATRIDADGRKTMVVCQANAFSMARSSIMMARRAIERDQTLPEEARADALRSMDEALAEVEASRLEAGGA</sequence>
<evidence type="ECO:0000259" key="4">
    <source>
        <dbReference type="Pfam" id="PF05569"/>
    </source>
</evidence>
<dbReference type="PANTHER" id="PTHR34978:SF3">
    <property type="entry name" value="SLR0241 PROTEIN"/>
    <property type="match status" value="1"/>
</dbReference>
<feature type="domain" description="Peptidase M56" evidence="4">
    <location>
        <begin position="4"/>
        <end position="270"/>
    </location>
</feature>
<evidence type="ECO:0000256" key="3">
    <source>
        <dbReference type="SAM" id="Phobius"/>
    </source>
</evidence>
<dbReference type="PANTHER" id="PTHR34978">
    <property type="entry name" value="POSSIBLE SENSOR-TRANSDUCER PROTEIN BLAR"/>
    <property type="match status" value="1"/>
</dbReference>
<keyword evidence="3" id="KW-0812">Transmembrane</keyword>
<dbReference type="InterPro" id="IPR052173">
    <property type="entry name" value="Beta-lactam_resp_regulator"/>
</dbReference>
<keyword evidence="5" id="KW-0482">Metalloprotease</keyword>
<keyword evidence="5" id="KW-0645">Protease</keyword>
<feature type="transmembrane region" description="Helical" evidence="3">
    <location>
        <begin position="95"/>
        <end position="118"/>
    </location>
</feature>
<dbReference type="AlphaFoldDB" id="A0A844Y4U4"/>
<feature type="transmembrane region" description="Helical" evidence="3">
    <location>
        <begin position="34"/>
        <end position="57"/>
    </location>
</feature>
<feature type="coiled-coil region" evidence="1">
    <location>
        <begin position="356"/>
        <end position="390"/>
    </location>
</feature>